<accession>A0AAE9IKV7</accession>
<dbReference type="EMBL" id="CP098117">
    <property type="protein sequence ID" value="URS48462.1"/>
    <property type="molecule type" value="Genomic_DNA"/>
</dbReference>
<name>A0AAE9IKV7_BRUAO</name>
<dbReference type="InterPro" id="IPR002669">
    <property type="entry name" value="UreD"/>
</dbReference>
<reference evidence="5" key="1">
    <citation type="submission" date="2022-05" db="EMBL/GenBank/DDBJ databases">
        <title>Brucella abortus biovar 1 isolated from water buffalo in Campania region.</title>
        <authorList>
            <person name="Riccardi M.G."/>
            <person name="Paradiso R."/>
            <person name="Borriello G."/>
        </authorList>
    </citation>
    <scope>NUCLEOTIDE SEQUENCE</scope>
    <source>
        <strain evidence="5">69841</strain>
    </source>
</reference>
<gene>
    <name evidence="4" type="primary">ureD</name>
    <name evidence="5" type="ORF">NBW10_06440</name>
</gene>
<sequence length="306" mass="34144">MLGKARELANYQDEPEQLPTGSFGKNAFLRLGFERRPERTVLATLHRRAPLIVQQALYWDEGMPTLPCVSIISNAGGILQGDRYAIEIDLEPDTQAHVTTQSATRIQEMDANFATQTQTQTQTITLGANSYLEYIPHPIIPHKHSRFVQQTEVTIHPTATLIYSEVLMAGRKYYGTGELFHYDLFSSKFHAAHTDGTSLFTEKFIVEPARGNVSRLGAMGSFHVFGNLILLTPKTHADRLFETIDPVFDMDEGIAWGASRLPNDAGLLFKVLGMESAPVRAAIRKIWEAARQEVTGASLPENFLWA</sequence>
<dbReference type="GO" id="GO:0016151">
    <property type="term" value="F:nickel cation binding"/>
    <property type="evidence" value="ECO:0007669"/>
    <property type="project" value="UniProtKB-UniRule"/>
</dbReference>
<dbReference type="PANTHER" id="PTHR33643:SF1">
    <property type="entry name" value="UREASE ACCESSORY PROTEIN D"/>
    <property type="match status" value="1"/>
</dbReference>
<dbReference type="Pfam" id="PF01774">
    <property type="entry name" value="UreD"/>
    <property type="match status" value="1"/>
</dbReference>
<comment type="similarity">
    <text evidence="1 4">Belongs to the UreD family.</text>
</comment>
<keyword evidence="3 4" id="KW-0143">Chaperone</keyword>
<dbReference type="GO" id="GO:0005737">
    <property type="term" value="C:cytoplasm"/>
    <property type="evidence" value="ECO:0007669"/>
    <property type="project" value="UniProtKB-SubCell"/>
</dbReference>
<keyword evidence="2 4" id="KW-0963">Cytoplasm</keyword>
<proteinExistence type="inferred from homology"/>
<comment type="subunit">
    <text evidence="4">UreD, UreF and UreG form a complex that acts as a GTP-hydrolysis-dependent molecular chaperone, activating the urease apoprotein by helping to assemble the nickel containing metallocenter of UreC. The UreE protein probably delivers the nickel.</text>
</comment>
<evidence type="ECO:0000256" key="3">
    <source>
        <dbReference type="ARBA" id="ARBA00023186"/>
    </source>
</evidence>
<comment type="subcellular location">
    <subcellularLocation>
        <location evidence="4">Cytoplasm</location>
    </subcellularLocation>
</comment>
<keyword evidence="4" id="KW-0996">Nickel insertion</keyword>
<evidence type="ECO:0000256" key="1">
    <source>
        <dbReference type="ARBA" id="ARBA00007177"/>
    </source>
</evidence>
<protein>
    <recommendedName>
        <fullName evidence="4">Urease accessory protein UreD</fullName>
    </recommendedName>
</protein>
<dbReference type="Proteomes" id="UP001056690">
    <property type="component" value="Chromosome 1"/>
</dbReference>
<dbReference type="PANTHER" id="PTHR33643">
    <property type="entry name" value="UREASE ACCESSORY PROTEIN D"/>
    <property type="match status" value="1"/>
</dbReference>
<evidence type="ECO:0000313" key="6">
    <source>
        <dbReference type="Proteomes" id="UP001056690"/>
    </source>
</evidence>
<dbReference type="AlphaFoldDB" id="A0AAE9IKV7"/>
<evidence type="ECO:0000256" key="4">
    <source>
        <dbReference type="HAMAP-Rule" id="MF_01384"/>
    </source>
</evidence>
<dbReference type="RefSeq" id="WP_006209676.1">
    <property type="nucleotide sequence ID" value="NZ_CBDDNZ010000002.1"/>
</dbReference>
<evidence type="ECO:0000313" key="5">
    <source>
        <dbReference type="EMBL" id="URS48462.1"/>
    </source>
</evidence>
<evidence type="ECO:0000256" key="2">
    <source>
        <dbReference type="ARBA" id="ARBA00022490"/>
    </source>
</evidence>
<organism evidence="5 6">
    <name type="scientific">Brucella abortus</name>
    <dbReference type="NCBI Taxonomy" id="235"/>
    <lineage>
        <taxon>Bacteria</taxon>
        <taxon>Pseudomonadati</taxon>
        <taxon>Pseudomonadota</taxon>
        <taxon>Alphaproteobacteria</taxon>
        <taxon>Hyphomicrobiales</taxon>
        <taxon>Brucellaceae</taxon>
        <taxon>Brucella/Ochrobactrum group</taxon>
        <taxon>Brucella</taxon>
    </lineage>
</organism>
<dbReference type="HAMAP" id="MF_01384">
    <property type="entry name" value="UreD"/>
    <property type="match status" value="1"/>
</dbReference>
<comment type="function">
    <text evidence="4">Required for maturation of urease via the functional incorporation of the urease nickel metallocenter.</text>
</comment>